<feature type="transmembrane region" description="Helical" evidence="2">
    <location>
        <begin position="220"/>
        <end position="241"/>
    </location>
</feature>
<organism evidence="4 5">
    <name type="scientific">Streptomyces smaragdinus</name>
    <dbReference type="NCBI Taxonomy" id="2585196"/>
    <lineage>
        <taxon>Bacteria</taxon>
        <taxon>Bacillati</taxon>
        <taxon>Actinomycetota</taxon>
        <taxon>Actinomycetes</taxon>
        <taxon>Kitasatosporales</taxon>
        <taxon>Streptomycetaceae</taxon>
        <taxon>Streptomyces</taxon>
    </lineage>
</organism>
<sequence>MVADDESRRGEGEIVSHDAGWGPQGPPPYGQGVPPYGGVPPGGFGWMPPLPPKPGVIPLGPPLDLGKILGGAFGTLGRCWTHLLAVGSALYGGLLVLMGVVAGTGYLIFKSAVDEMVDQETFSPDGTSVGAAVAVGILLWLLFIVLVLYITGVLTALVYVLLEPSVVGQRLTVREAWRRAHSRAWACVGTALLTGLIVMVPVIAAVVVIVILAATVGQSSVGLVVLLGILLGLGALGYAVWMGIRLSMGPVAVVLEAASPVTALRRSAQLVRGSWWRIFGIMLLGYLIASVASQVVQIPLQIILPLAGIGLGTSDSAEAGLVVVLLLMLLVMAVSMIASVFVNAFMQLVIGVLYVDRRIRTEGLAPALLEAAGVAAAPPQDPPYPYGGAPGRHA</sequence>
<protein>
    <recommendedName>
        <fullName evidence="3">DUF7847 domain-containing protein</fullName>
    </recommendedName>
</protein>
<feature type="domain" description="DUF7847" evidence="3">
    <location>
        <begin position="67"/>
        <end position="345"/>
    </location>
</feature>
<dbReference type="EMBL" id="WEGJ01000006">
    <property type="protein sequence ID" value="MQY12359.1"/>
    <property type="molecule type" value="Genomic_DNA"/>
</dbReference>
<dbReference type="Pfam" id="PF25231">
    <property type="entry name" value="DUF7847"/>
    <property type="match status" value="1"/>
</dbReference>
<keyword evidence="5" id="KW-1185">Reference proteome</keyword>
<dbReference type="AlphaFoldDB" id="A0A7K0CFV7"/>
<keyword evidence="2" id="KW-0472">Membrane</keyword>
<feature type="region of interest" description="Disordered" evidence="1">
    <location>
        <begin position="1"/>
        <end position="32"/>
    </location>
</feature>
<keyword evidence="2" id="KW-0812">Transmembrane</keyword>
<feature type="transmembrane region" description="Helical" evidence="2">
    <location>
        <begin position="83"/>
        <end position="109"/>
    </location>
</feature>
<evidence type="ECO:0000313" key="5">
    <source>
        <dbReference type="Proteomes" id="UP000466345"/>
    </source>
</evidence>
<feature type="transmembrane region" description="Helical" evidence="2">
    <location>
        <begin position="322"/>
        <end position="355"/>
    </location>
</feature>
<feature type="transmembrane region" description="Helical" evidence="2">
    <location>
        <begin position="129"/>
        <end position="162"/>
    </location>
</feature>
<reference evidence="4 5" key="1">
    <citation type="submission" date="2019-10" db="EMBL/GenBank/DDBJ databases">
        <title>Streptomyces smaragdinus sp. nov. and Streptomyces fabii sp. nov., isolated from the gut of fungus growing-termite Macrotermes natalensis.</title>
        <authorList>
            <person name="Schwitalla J."/>
            <person name="Benndorf R."/>
            <person name="Martin K."/>
            <person name="De Beer W."/>
            <person name="Kaster A.-K."/>
            <person name="Vollmers J."/>
            <person name="Poulsen M."/>
            <person name="Beemelmanns C."/>
        </authorList>
    </citation>
    <scope>NUCLEOTIDE SEQUENCE [LARGE SCALE GENOMIC DNA]</scope>
    <source>
        <strain evidence="4 5">RB5</strain>
    </source>
</reference>
<gene>
    <name evidence="4" type="ORF">SRB5_24920</name>
</gene>
<evidence type="ECO:0000256" key="1">
    <source>
        <dbReference type="SAM" id="MobiDB-lite"/>
    </source>
</evidence>
<feature type="transmembrane region" description="Helical" evidence="2">
    <location>
        <begin position="183"/>
        <end position="214"/>
    </location>
</feature>
<dbReference type="Proteomes" id="UP000466345">
    <property type="component" value="Unassembled WGS sequence"/>
</dbReference>
<name>A0A7K0CFV7_9ACTN</name>
<proteinExistence type="predicted"/>
<evidence type="ECO:0000256" key="2">
    <source>
        <dbReference type="SAM" id="Phobius"/>
    </source>
</evidence>
<feature type="transmembrane region" description="Helical" evidence="2">
    <location>
        <begin position="275"/>
        <end position="302"/>
    </location>
</feature>
<dbReference type="InterPro" id="IPR057169">
    <property type="entry name" value="DUF7847"/>
</dbReference>
<keyword evidence="2" id="KW-1133">Transmembrane helix</keyword>
<evidence type="ECO:0000259" key="3">
    <source>
        <dbReference type="Pfam" id="PF25231"/>
    </source>
</evidence>
<comment type="caution">
    <text evidence="4">The sequence shown here is derived from an EMBL/GenBank/DDBJ whole genome shotgun (WGS) entry which is preliminary data.</text>
</comment>
<evidence type="ECO:0000313" key="4">
    <source>
        <dbReference type="EMBL" id="MQY12359.1"/>
    </source>
</evidence>
<feature type="compositionally biased region" description="Basic and acidic residues" evidence="1">
    <location>
        <begin position="1"/>
        <end position="16"/>
    </location>
</feature>
<accession>A0A7K0CFV7</accession>